<proteinExistence type="predicted"/>
<evidence type="ECO:0000313" key="1">
    <source>
        <dbReference type="EMBL" id="UTJ06514.1"/>
    </source>
</evidence>
<dbReference type="Gene3D" id="1.25.10.10">
    <property type="entry name" value="Leucine-rich Repeat Variant"/>
    <property type="match status" value="1"/>
</dbReference>
<sequence>MGLIGKTIDELIDLANSTTNLREMLFLVKNPSMNVRRALARNRNLYDEVLNTLLYDPVENVSYIASKHPNIKEKREFDNPRPCVTCNKDEKNLNCKDCVLLTSYYTSQ</sequence>
<gene>
    <name evidence="1" type="ORF">NJU99_00025</name>
</gene>
<reference evidence="1" key="1">
    <citation type="submission" date="2022-07" db="EMBL/GenBank/DDBJ databases">
        <title>Arcobacter roscoffensis sp. nov., a marine bacterium isolated from coastal seawater collected from Roscoff, France.</title>
        <authorList>
            <person name="Pascual J."/>
            <person name="Lepeaux C."/>
            <person name="Methner A."/>
            <person name="Overmann J."/>
        </authorList>
    </citation>
    <scope>NUCLEOTIDE SEQUENCE</scope>
    <source>
        <strain evidence="1">ARW1-2F2</strain>
    </source>
</reference>
<accession>A0ABY5E2V3</accession>
<dbReference type="EMBL" id="CP100595">
    <property type="protein sequence ID" value="UTJ06514.1"/>
    <property type="molecule type" value="Genomic_DNA"/>
</dbReference>
<protein>
    <submittedName>
        <fullName evidence="1">Uncharacterized protein</fullName>
    </submittedName>
</protein>
<dbReference type="RefSeq" id="WP_254576693.1">
    <property type="nucleotide sequence ID" value="NZ_CP100595.1"/>
</dbReference>
<keyword evidence="2" id="KW-1185">Reference proteome</keyword>
<evidence type="ECO:0000313" key="2">
    <source>
        <dbReference type="Proteomes" id="UP001060012"/>
    </source>
</evidence>
<name>A0ABY5E2V3_9BACT</name>
<organism evidence="1 2">
    <name type="scientific">Arcobacter roscoffensis</name>
    <dbReference type="NCBI Taxonomy" id="2961520"/>
    <lineage>
        <taxon>Bacteria</taxon>
        <taxon>Pseudomonadati</taxon>
        <taxon>Campylobacterota</taxon>
        <taxon>Epsilonproteobacteria</taxon>
        <taxon>Campylobacterales</taxon>
        <taxon>Arcobacteraceae</taxon>
        <taxon>Arcobacter</taxon>
    </lineage>
</organism>
<dbReference type="Proteomes" id="UP001060012">
    <property type="component" value="Chromosome"/>
</dbReference>
<dbReference type="InterPro" id="IPR011989">
    <property type="entry name" value="ARM-like"/>
</dbReference>